<dbReference type="EMBL" id="CM042048">
    <property type="protein sequence ID" value="KAI3757512.1"/>
    <property type="molecule type" value="Genomic_DNA"/>
</dbReference>
<gene>
    <name evidence="1" type="ORF">L6452_05052</name>
</gene>
<proteinExistence type="predicted"/>
<name>A0ACB9EGE4_ARCLA</name>
<evidence type="ECO:0000313" key="2">
    <source>
        <dbReference type="Proteomes" id="UP001055879"/>
    </source>
</evidence>
<protein>
    <submittedName>
        <fullName evidence="1">Uncharacterized protein</fullName>
    </submittedName>
</protein>
<reference evidence="1 2" key="2">
    <citation type="journal article" date="2022" name="Mol. Ecol. Resour.">
        <title>The genomes of chicory, endive, great burdock and yacon provide insights into Asteraceae paleo-polyploidization history and plant inulin production.</title>
        <authorList>
            <person name="Fan W."/>
            <person name="Wang S."/>
            <person name="Wang H."/>
            <person name="Wang A."/>
            <person name="Jiang F."/>
            <person name="Liu H."/>
            <person name="Zhao H."/>
            <person name="Xu D."/>
            <person name="Zhang Y."/>
        </authorList>
    </citation>
    <scope>NUCLEOTIDE SEQUENCE [LARGE SCALE GENOMIC DNA]</scope>
    <source>
        <strain evidence="2">cv. Niubang</strain>
    </source>
</reference>
<sequence length="115" mass="12962">MKVLQIVSTCREGRIAISDDEKCVPAVVQRLIKVSTATTEHGIVMLWSVCYMWRDRSAQEAAMRSNGLTKVLLVMQSNCSGSIRQMCGDLVKLFRVNSNSCWVSYETQTTHITPY</sequence>
<dbReference type="Proteomes" id="UP001055879">
    <property type="component" value="Linkage Group LG02"/>
</dbReference>
<comment type="caution">
    <text evidence="1">The sequence shown here is derived from an EMBL/GenBank/DDBJ whole genome shotgun (WGS) entry which is preliminary data.</text>
</comment>
<organism evidence="1 2">
    <name type="scientific">Arctium lappa</name>
    <name type="common">Greater burdock</name>
    <name type="synonym">Lappa major</name>
    <dbReference type="NCBI Taxonomy" id="4217"/>
    <lineage>
        <taxon>Eukaryota</taxon>
        <taxon>Viridiplantae</taxon>
        <taxon>Streptophyta</taxon>
        <taxon>Embryophyta</taxon>
        <taxon>Tracheophyta</taxon>
        <taxon>Spermatophyta</taxon>
        <taxon>Magnoliopsida</taxon>
        <taxon>eudicotyledons</taxon>
        <taxon>Gunneridae</taxon>
        <taxon>Pentapetalae</taxon>
        <taxon>asterids</taxon>
        <taxon>campanulids</taxon>
        <taxon>Asterales</taxon>
        <taxon>Asteraceae</taxon>
        <taxon>Carduoideae</taxon>
        <taxon>Cardueae</taxon>
        <taxon>Arctiinae</taxon>
        <taxon>Arctium</taxon>
    </lineage>
</organism>
<accession>A0ACB9EGE4</accession>
<evidence type="ECO:0000313" key="1">
    <source>
        <dbReference type="EMBL" id="KAI3757512.1"/>
    </source>
</evidence>
<keyword evidence="2" id="KW-1185">Reference proteome</keyword>
<reference evidence="2" key="1">
    <citation type="journal article" date="2022" name="Mol. Ecol. Resour.">
        <title>The genomes of chicory, endive, great burdock and yacon provide insights into Asteraceae palaeo-polyploidization history and plant inulin production.</title>
        <authorList>
            <person name="Fan W."/>
            <person name="Wang S."/>
            <person name="Wang H."/>
            <person name="Wang A."/>
            <person name="Jiang F."/>
            <person name="Liu H."/>
            <person name="Zhao H."/>
            <person name="Xu D."/>
            <person name="Zhang Y."/>
        </authorList>
    </citation>
    <scope>NUCLEOTIDE SEQUENCE [LARGE SCALE GENOMIC DNA]</scope>
    <source>
        <strain evidence="2">cv. Niubang</strain>
    </source>
</reference>